<gene>
    <name evidence="4" type="ORF">Dcar01_01704</name>
</gene>
<comment type="caution">
    <text evidence="4">The sequence shown here is derived from an EMBL/GenBank/DDBJ whole genome shotgun (WGS) entry which is preliminary data.</text>
</comment>
<evidence type="ECO:0000256" key="1">
    <source>
        <dbReference type="ARBA" id="ARBA00022679"/>
    </source>
</evidence>
<dbReference type="CDD" id="cd04301">
    <property type="entry name" value="NAT_SF"/>
    <property type="match status" value="1"/>
</dbReference>
<keyword evidence="5" id="KW-1185">Reference proteome</keyword>
<dbReference type="Proteomes" id="UP001401887">
    <property type="component" value="Unassembled WGS sequence"/>
</dbReference>
<dbReference type="InterPro" id="IPR016181">
    <property type="entry name" value="Acyl_CoA_acyltransferase"/>
</dbReference>
<keyword evidence="1" id="KW-0808">Transferase</keyword>
<dbReference type="EMBL" id="BAABRP010000005">
    <property type="protein sequence ID" value="GAA5512980.1"/>
    <property type="molecule type" value="Genomic_DNA"/>
</dbReference>
<dbReference type="SUPFAM" id="SSF55729">
    <property type="entry name" value="Acyl-CoA N-acyltransferases (Nat)"/>
    <property type="match status" value="1"/>
</dbReference>
<name>A0ABP9W882_9DEIO</name>
<dbReference type="PANTHER" id="PTHR43877">
    <property type="entry name" value="AMINOALKYLPHOSPHONATE N-ACETYLTRANSFERASE-RELATED-RELATED"/>
    <property type="match status" value="1"/>
</dbReference>
<evidence type="ECO:0000256" key="2">
    <source>
        <dbReference type="ARBA" id="ARBA00023315"/>
    </source>
</evidence>
<proteinExistence type="predicted"/>
<dbReference type="InterPro" id="IPR050832">
    <property type="entry name" value="Bact_Acetyltransf"/>
</dbReference>
<dbReference type="PROSITE" id="PS51186">
    <property type="entry name" value="GNAT"/>
    <property type="match status" value="1"/>
</dbReference>
<dbReference type="InterPro" id="IPR000182">
    <property type="entry name" value="GNAT_dom"/>
</dbReference>
<reference evidence="4 5" key="1">
    <citation type="submission" date="2024-02" db="EMBL/GenBank/DDBJ databases">
        <title>Deinococcus carri NBRC 110142.</title>
        <authorList>
            <person name="Ichikawa N."/>
            <person name="Katano-Makiyama Y."/>
            <person name="Hidaka K."/>
        </authorList>
    </citation>
    <scope>NUCLEOTIDE SEQUENCE [LARGE SCALE GENOMIC DNA]</scope>
    <source>
        <strain evidence="4 5">NBRC 110142</strain>
    </source>
</reference>
<organism evidence="4 5">
    <name type="scientific">Deinococcus carri</name>
    <dbReference type="NCBI Taxonomy" id="1211323"/>
    <lineage>
        <taxon>Bacteria</taxon>
        <taxon>Thermotogati</taxon>
        <taxon>Deinococcota</taxon>
        <taxon>Deinococci</taxon>
        <taxon>Deinococcales</taxon>
        <taxon>Deinococcaceae</taxon>
        <taxon>Deinococcus</taxon>
    </lineage>
</organism>
<accession>A0ABP9W882</accession>
<evidence type="ECO:0000259" key="3">
    <source>
        <dbReference type="PROSITE" id="PS51186"/>
    </source>
</evidence>
<feature type="domain" description="N-acetyltransferase" evidence="3">
    <location>
        <begin position="1"/>
        <end position="161"/>
    </location>
</feature>
<dbReference type="Gene3D" id="3.40.630.30">
    <property type="match status" value="1"/>
</dbReference>
<sequence length="165" mass="18007">MVGLTYTRGDLAAASAVLTATASRLAERGEALWPLASLTPERLAQHYPAEGWRVAWQGGQAVGTFVLLDRDALFWPEDPPGEALYLHKLGIHPDAQGQGLAHRLLTEAARETREAGCAFLRLDTAASRPKLRALYESAGFRAVDEREVKGFRVVRYELPVADSAP</sequence>
<dbReference type="RefSeq" id="WP_345463836.1">
    <property type="nucleotide sequence ID" value="NZ_BAABRP010000005.1"/>
</dbReference>
<evidence type="ECO:0000313" key="4">
    <source>
        <dbReference type="EMBL" id="GAA5512980.1"/>
    </source>
</evidence>
<keyword evidence="2" id="KW-0012">Acyltransferase</keyword>
<protein>
    <recommendedName>
        <fullName evidence="3">N-acetyltransferase domain-containing protein</fullName>
    </recommendedName>
</protein>
<evidence type="ECO:0000313" key="5">
    <source>
        <dbReference type="Proteomes" id="UP001401887"/>
    </source>
</evidence>
<dbReference type="Pfam" id="PF00583">
    <property type="entry name" value="Acetyltransf_1"/>
    <property type="match status" value="1"/>
</dbReference>